<sequence length="84" mass="9625">MTALRLFSELAHKRHSTRTAHAAREFNIMRLGMKQDEIEKLIEIFNSISCLVAEGPEFMRSGDIYERVGKEACKGYAIVKKHSQ</sequence>
<dbReference type="AlphaFoldDB" id="A0A6M3JPF9"/>
<protein>
    <submittedName>
        <fullName evidence="1">Uncharacterized protein</fullName>
    </submittedName>
</protein>
<organism evidence="1">
    <name type="scientific">viral metagenome</name>
    <dbReference type="NCBI Taxonomy" id="1070528"/>
    <lineage>
        <taxon>unclassified sequences</taxon>
        <taxon>metagenomes</taxon>
        <taxon>organismal metagenomes</taxon>
    </lineage>
</organism>
<proteinExistence type="predicted"/>
<dbReference type="EMBL" id="MT141923">
    <property type="protein sequence ID" value="QJA72089.1"/>
    <property type="molecule type" value="Genomic_DNA"/>
</dbReference>
<reference evidence="1" key="1">
    <citation type="submission" date="2020-03" db="EMBL/GenBank/DDBJ databases">
        <title>The deep terrestrial virosphere.</title>
        <authorList>
            <person name="Holmfeldt K."/>
            <person name="Nilsson E."/>
            <person name="Simone D."/>
            <person name="Lopez-Fernandez M."/>
            <person name="Wu X."/>
            <person name="de Brujin I."/>
            <person name="Lundin D."/>
            <person name="Andersson A."/>
            <person name="Bertilsson S."/>
            <person name="Dopson M."/>
        </authorList>
    </citation>
    <scope>NUCLEOTIDE SEQUENCE</scope>
    <source>
        <strain evidence="1">MM415A02929</strain>
    </source>
</reference>
<name>A0A6M3JPF9_9ZZZZ</name>
<evidence type="ECO:0000313" key="1">
    <source>
        <dbReference type="EMBL" id="QJA72089.1"/>
    </source>
</evidence>
<gene>
    <name evidence="1" type="ORF">MM415A02929_0011</name>
</gene>
<accession>A0A6M3JPF9</accession>